<accession>A0A482IPH5</accession>
<organism evidence="2 3">
    <name type="scientific">Cupriavidus metallidurans</name>
    <dbReference type="NCBI Taxonomy" id="119219"/>
    <lineage>
        <taxon>Bacteria</taxon>
        <taxon>Pseudomonadati</taxon>
        <taxon>Pseudomonadota</taxon>
        <taxon>Betaproteobacteria</taxon>
        <taxon>Burkholderiales</taxon>
        <taxon>Burkholderiaceae</taxon>
        <taxon>Cupriavidus</taxon>
    </lineage>
</organism>
<name>A0A482IPH5_9BURK</name>
<proteinExistence type="predicted"/>
<evidence type="ECO:0000256" key="1">
    <source>
        <dbReference type="SAM" id="Phobius"/>
    </source>
</evidence>
<dbReference type="OrthoDB" id="9031823at2"/>
<reference evidence="2 3" key="1">
    <citation type="submission" date="2019-03" db="EMBL/GenBank/DDBJ databases">
        <title>Comparative insights into the high quality Complete genome sequence of highly metal resistant Cupriavidus metallidurans strain BS1 isolated from a gold-copper mine.</title>
        <authorList>
            <person name="Mazhar H.S."/>
            <person name="Rensing C."/>
        </authorList>
    </citation>
    <scope>NUCLEOTIDE SEQUENCE [LARGE SCALE GENOMIC DNA]</scope>
    <source>
        <strain evidence="2 3">BS1</strain>
    </source>
</reference>
<keyword evidence="1" id="KW-0812">Transmembrane</keyword>
<feature type="transmembrane region" description="Helical" evidence="1">
    <location>
        <begin position="6"/>
        <end position="24"/>
    </location>
</feature>
<dbReference type="RefSeq" id="WP_017511693.1">
    <property type="nucleotide sequence ID" value="NZ_CP037900.1"/>
</dbReference>
<keyword evidence="1" id="KW-1133">Transmembrane helix</keyword>
<dbReference type="Proteomes" id="UP000253772">
    <property type="component" value="Chromosome c1"/>
</dbReference>
<protein>
    <submittedName>
        <fullName evidence="2">Uncharacterized protein</fullName>
    </submittedName>
</protein>
<gene>
    <name evidence="2" type="ORF">DDF84_008715</name>
</gene>
<evidence type="ECO:0000313" key="2">
    <source>
        <dbReference type="EMBL" id="QBP09836.1"/>
    </source>
</evidence>
<evidence type="ECO:0000313" key="3">
    <source>
        <dbReference type="Proteomes" id="UP000253772"/>
    </source>
</evidence>
<dbReference type="EMBL" id="CP037900">
    <property type="protein sequence ID" value="QBP09836.1"/>
    <property type="molecule type" value="Genomic_DNA"/>
</dbReference>
<feature type="transmembrane region" description="Helical" evidence="1">
    <location>
        <begin position="44"/>
        <end position="62"/>
    </location>
</feature>
<dbReference type="AlphaFoldDB" id="A0A482IPH5"/>
<sequence>MSFLVGFFKVLAMALPVVTIAGLISPKYLRDPVSGAVPRRRAIIIWGTIGSILSVVVLIALVPKAPSPPTLPQTAALPESTPSASEPIAAAVDLKKGPKDYKSLGITPEVFRMRFNKEMTKVNGDYKLAEFDIDQGEVYDAFDRTLGTGIAIVGTVNKVDGSIRELMVIVGGGDASHTLRSIAFLLAATKAVNPDAPAKENGSTVIEMTRFALANLETPKSIERTVGKLEYTASASHSTGLMFAISSH</sequence>
<keyword evidence="1" id="KW-0472">Membrane</keyword>